<gene>
    <name evidence="2" type="ORF">US28_C0004G0017</name>
</gene>
<dbReference type="GO" id="GO:0030145">
    <property type="term" value="F:manganese ion binding"/>
    <property type="evidence" value="ECO:0007669"/>
    <property type="project" value="TreeGrafter"/>
</dbReference>
<dbReference type="GO" id="GO:0016853">
    <property type="term" value="F:isomerase activity"/>
    <property type="evidence" value="ECO:0007669"/>
    <property type="project" value="UniProtKB-KW"/>
</dbReference>
<organism evidence="2 3">
    <name type="scientific">Candidatus Daviesbacteria bacterium GW2011_GWA1_36_8</name>
    <dbReference type="NCBI Taxonomy" id="1618417"/>
    <lineage>
        <taxon>Bacteria</taxon>
        <taxon>Candidatus Daviesiibacteriota</taxon>
    </lineage>
</organism>
<dbReference type="PANTHER" id="PTHR30525">
    <property type="entry name" value="1-DEOXY-D-XYLULOSE 5-PHOSPHATE REDUCTOISOMERASE"/>
    <property type="match status" value="1"/>
</dbReference>
<dbReference type="EMBL" id="LBSJ01000004">
    <property type="protein sequence ID" value="KKQ16175.1"/>
    <property type="molecule type" value="Genomic_DNA"/>
</dbReference>
<dbReference type="Proteomes" id="UP000034448">
    <property type="component" value="Unassembled WGS sequence"/>
</dbReference>
<dbReference type="SUPFAM" id="SSF69055">
    <property type="entry name" value="1-deoxy-D-xylulose-5-phosphate reductoisomerase, C-terminal domain"/>
    <property type="match status" value="1"/>
</dbReference>
<dbReference type="InterPro" id="IPR026877">
    <property type="entry name" value="DXPR_C"/>
</dbReference>
<dbReference type="Gene3D" id="1.10.1740.10">
    <property type="match status" value="1"/>
</dbReference>
<sequence>MGQLFTFLDFPNISFESPDKKTFRCLELAYTAGKMGGTYPAVLNASNDIAVERFLKGDLPFYKIPEVIEKTLSAHKNSGKHNLENIIDADRWAREYASKIA</sequence>
<dbReference type="GO" id="GO:0070402">
    <property type="term" value="F:NADPH binding"/>
    <property type="evidence" value="ECO:0007669"/>
    <property type="project" value="TreeGrafter"/>
</dbReference>
<dbReference type="InterPro" id="IPR003821">
    <property type="entry name" value="DXP_reductoisomerase"/>
</dbReference>
<name>A0A0G0FQR0_9BACT</name>
<reference evidence="2 3" key="1">
    <citation type="journal article" date="2015" name="Nature">
        <title>rRNA introns, odd ribosomes, and small enigmatic genomes across a large radiation of phyla.</title>
        <authorList>
            <person name="Brown C.T."/>
            <person name="Hug L.A."/>
            <person name="Thomas B.C."/>
            <person name="Sharon I."/>
            <person name="Castelle C.J."/>
            <person name="Singh A."/>
            <person name="Wilkins M.J."/>
            <person name="Williams K.H."/>
            <person name="Banfield J.F."/>
        </authorList>
    </citation>
    <scope>NUCLEOTIDE SEQUENCE [LARGE SCALE GENOMIC DNA]</scope>
</reference>
<protein>
    <submittedName>
        <fullName evidence="2">1-deoxy-D-xylulose 5-phosphate reductoisomerase</fullName>
    </submittedName>
</protein>
<evidence type="ECO:0000313" key="2">
    <source>
        <dbReference type="EMBL" id="KKQ16175.1"/>
    </source>
</evidence>
<evidence type="ECO:0000313" key="3">
    <source>
        <dbReference type="Proteomes" id="UP000034448"/>
    </source>
</evidence>
<comment type="caution">
    <text evidence="2">The sequence shown here is derived from an EMBL/GenBank/DDBJ whole genome shotgun (WGS) entry which is preliminary data.</text>
</comment>
<dbReference type="InterPro" id="IPR036169">
    <property type="entry name" value="DXPR_C_sf"/>
</dbReference>
<evidence type="ECO:0000259" key="1">
    <source>
        <dbReference type="Pfam" id="PF13288"/>
    </source>
</evidence>
<dbReference type="PANTHER" id="PTHR30525:SF0">
    <property type="entry name" value="1-DEOXY-D-XYLULOSE 5-PHOSPHATE REDUCTOISOMERASE, CHLOROPLASTIC"/>
    <property type="match status" value="1"/>
</dbReference>
<dbReference type="GO" id="GO:0030604">
    <property type="term" value="F:1-deoxy-D-xylulose-5-phosphate reductoisomerase activity"/>
    <property type="evidence" value="ECO:0007669"/>
    <property type="project" value="InterPro"/>
</dbReference>
<accession>A0A0G0FQR0</accession>
<proteinExistence type="predicted"/>
<feature type="domain" description="DXP reductoisomerase C-terminal" evidence="1">
    <location>
        <begin position="6"/>
        <end position="96"/>
    </location>
</feature>
<dbReference type="GO" id="GO:0051484">
    <property type="term" value="P:isopentenyl diphosphate biosynthetic process, methylerythritol 4-phosphate pathway involved in terpenoid biosynthetic process"/>
    <property type="evidence" value="ECO:0007669"/>
    <property type="project" value="TreeGrafter"/>
</dbReference>
<dbReference type="AlphaFoldDB" id="A0A0G0FQR0"/>
<dbReference type="Pfam" id="PF13288">
    <property type="entry name" value="DXPR_C"/>
    <property type="match status" value="1"/>
</dbReference>
<keyword evidence="2" id="KW-0413">Isomerase</keyword>